<dbReference type="GO" id="GO:0005615">
    <property type="term" value="C:extracellular space"/>
    <property type="evidence" value="ECO:0007669"/>
    <property type="project" value="TreeGrafter"/>
</dbReference>
<keyword evidence="5" id="KW-1185">Reference proteome</keyword>
<evidence type="ECO:0000313" key="5">
    <source>
        <dbReference type="Proteomes" id="UP000269721"/>
    </source>
</evidence>
<feature type="compositionally biased region" description="Acidic residues" evidence="2">
    <location>
        <begin position="173"/>
        <end position="183"/>
    </location>
</feature>
<comment type="similarity">
    <text evidence="1">Belongs to the menorin family.</text>
</comment>
<feature type="compositionally biased region" description="Basic residues" evidence="2">
    <location>
        <begin position="146"/>
        <end position="167"/>
    </location>
</feature>
<reference evidence="5" key="1">
    <citation type="journal article" date="2018" name="Nat. Microbiol.">
        <title>Leveraging single-cell genomics to expand the fungal tree of life.</title>
        <authorList>
            <person name="Ahrendt S.R."/>
            <person name="Quandt C.A."/>
            <person name="Ciobanu D."/>
            <person name="Clum A."/>
            <person name="Salamov A."/>
            <person name="Andreopoulos B."/>
            <person name="Cheng J.F."/>
            <person name="Woyke T."/>
            <person name="Pelin A."/>
            <person name="Henrissat B."/>
            <person name="Reynolds N.K."/>
            <person name="Benny G.L."/>
            <person name="Smith M.E."/>
            <person name="James T.Y."/>
            <person name="Grigoriev I.V."/>
        </authorList>
    </citation>
    <scope>NUCLEOTIDE SEQUENCE [LARGE SCALE GENOMIC DNA]</scope>
</reference>
<dbReference type="Proteomes" id="UP000269721">
    <property type="component" value="Unassembled WGS sequence"/>
</dbReference>
<evidence type="ECO:0000313" key="4">
    <source>
        <dbReference type="EMBL" id="RKO92994.1"/>
    </source>
</evidence>
<sequence length="690" mass="74895">MTTAPRPRSKKGSYPAPTAPVKIPHAPTLSSRPPSPPPPITLQTPPTRRPRSKSGPRRAAPNPKAGPPSESTLERRHKRELAEAHDRERRALSEIAAQREGIEAMLDRRLRKAREKQPVTVAFGSGVPARPGAAASVHEAVWSKHFRARRRGTRSRSPGRSRSRSRGRGREEGEGEREMEDDGHEERQVAGEEEEAERWVAEAFASESEDLVPANDAPPTARLGPAPTQSSSASCQTSIPSVCDSGFTDTSSIASSGGSHFDSNENPKADAMHAEIRSFLANLARSDDLALAFACDETLGMTPDERGRCLFFQAREEELIMSITHVVALLGRFQRLLWKAESKAMVIRMRAEALELKSSRTALIPHASIVTLQFSVQLEDPAPARPLTSTQCRLLSGAVVHSKEIPFCFPLTAPSCYSRTFADRPRPSLPYPQPELVVEGKDQQPGNRVDNLMQPANCTWSHATNTATALVAVVASGVDYVEADVSFADGVAFMAHDAHEAPTVDDRAARALPSWFGHWPRSGHSPAGVKLDFKSPQAVPIAIDWLVAGGAPPGASIWLNADVLRGPRGRVPVHDPARFVDECRRLVSGGAVVSLGWTTGDVEDDGASIGYDSGMIDAMLALCADDTALVKAHVTFAMRAIDLLATRAEDIGRLLRPSPRWTLTVWRGREGADRAAINARFDPARTYIDI</sequence>
<gene>
    <name evidence="4" type="ORF">BDK51DRAFT_41240</name>
</gene>
<dbReference type="OrthoDB" id="413402at2759"/>
<proteinExistence type="inferred from homology"/>
<dbReference type="InterPro" id="IPR019356">
    <property type="entry name" value="Menorin_dom"/>
</dbReference>
<feature type="compositionally biased region" description="Basic and acidic residues" evidence="2">
    <location>
        <begin position="80"/>
        <end position="92"/>
    </location>
</feature>
<protein>
    <recommendedName>
        <fullName evidence="3">Menorin-like domain-containing protein</fullName>
    </recommendedName>
</protein>
<dbReference type="PANTHER" id="PTHR21184">
    <property type="entry name" value="MENORIN (DENDRITIC BRANCHING PROTEIN)"/>
    <property type="match status" value="1"/>
</dbReference>
<dbReference type="AlphaFoldDB" id="A0A4P9WJP5"/>
<accession>A0A4P9WJP5</accession>
<dbReference type="EMBL" id="KZ994415">
    <property type="protein sequence ID" value="RKO92994.1"/>
    <property type="molecule type" value="Genomic_DNA"/>
</dbReference>
<evidence type="ECO:0000259" key="3">
    <source>
        <dbReference type="Pfam" id="PF10223"/>
    </source>
</evidence>
<dbReference type="Pfam" id="PF10223">
    <property type="entry name" value="Menorin_N"/>
    <property type="match status" value="1"/>
</dbReference>
<feature type="region of interest" description="Disordered" evidence="2">
    <location>
        <begin position="146"/>
        <end position="237"/>
    </location>
</feature>
<feature type="compositionally biased region" description="Polar residues" evidence="2">
    <location>
        <begin position="227"/>
        <end position="237"/>
    </location>
</feature>
<evidence type="ECO:0000256" key="2">
    <source>
        <dbReference type="SAM" id="MobiDB-lite"/>
    </source>
</evidence>
<feature type="domain" description="Menorin-like" evidence="3">
    <location>
        <begin position="457"/>
        <end position="689"/>
    </location>
</feature>
<feature type="region of interest" description="Disordered" evidence="2">
    <location>
        <begin position="1"/>
        <end position="99"/>
    </location>
</feature>
<name>A0A4P9WJP5_9FUNG</name>
<evidence type="ECO:0000256" key="1">
    <source>
        <dbReference type="ARBA" id="ARBA00044953"/>
    </source>
</evidence>
<dbReference type="PANTHER" id="PTHR21184:SF6">
    <property type="entry name" value="CONSERVED PLASMA MEMBRANE PROTEIN"/>
    <property type="match status" value="1"/>
</dbReference>
<organism evidence="4 5">
    <name type="scientific">Blyttiomyces helicus</name>
    <dbReference type="NCBI Taxonomy" id="388810"/>
    <lineage>
        <taxon>Eukaryota</taxon>
        <taxon>Fungi</taxon>
        <taxon>Fungi incertae sedis</taxon>
        <taxon>Chytridiomycota</taxon>
        <taxon>Chytridiomycota incertae sedis</taxon>
        <taxon>Chytridiomycetes</taxon>
        <taxon>Chytridiomycetes incertae sedis</taxon>
        <taxon>Blyttiomyces</taxon>
    </lineage>
</organism>